<feature type="domain" description="Major facilitator superfamily (MFS) profile" evidence="6">
    <location>
        <begin position="20"/>
        <end position="470"/>
    </location>
</feature>
<evidence type="ECO:0000259" key="6">
    <source>
        <dbReference type="PROSITE" id="PS50850"/>
    </source>
</evidence>
<dbReference type="EMBL" id="SMKW01000004">
    <property type="protein sequence ID" value="TDD55180.1"/>
    <property type="molecule type" value="Genomic_DNA"/>
</dbReference>
<feature type="transmembrane region" description="Helical" evidence="5">
    <location>
        <begin position="56"/>
        <end position="74"/>
    </location>
</feature>
<dbReference type="Gene3D" id="1.20.1250.20">
    <property type="entry name" value="MFS general substrate transporter like domains"/>
    <property type="match status" value="1"/>
</dbReference>
<evidence type="ECO:0000256" key="5">
    <source>
        <dbReference type="SAM" id="Phobius"/>
    </source>
</evidence>
<dbReference type="GO" id="GO:0005886">
    <property type="term" value="C:plasma membrane"/>
    <property type="evidence" value="ECO:0007669"/>
    <property type="project" value="UniProtKB-SubCell"/>
</dbReference>
<evidence type="ECO:0000313" key="7">
    <source>
        <dbReference type="EMBL" id="TDD55180.1"/>
    </source>
</evidence>
<protein>
    <submittedName>
        <fullName evidence="7">MFS transporter</fullName>
    </submittedName>
</protein>
<feature type="transmembrane region" description="Helical" evidence="5">
    <location>
        <begin position="229"/>
        <end position="253"/>
    </location>
</feature>
<gene>
    <name evidence="7" type="ORF">E1288_05045</name>
</gene>
<name>A0A4R4ZBG5_9PSEU</name>
<feature type="transmembrane region" description="Helical" evidence="5">
    <location>
        <begin position="204"/>
        <end position="223"/>
    </location>
</feature>
<keyword evidence="4 5" id="KW-0472">Membrane</keyword>
<sequence length="474" mass="48017">MTSASSTPPVAAPQVRPGTVVPVLAFSGIVVSLTLALMIPLVPKLPGMLNASAADAAWAITAALFAAAIATPTVGRLGDMYGKRRMLLFSLGMLVLGSVVCALSSGLAPMLAGRVLQGLSAGVIPLGVSIMRDELPPERLSGATAVMTASLGVGAALGLPAAAFIAENADWRTLFWVAAALGAVGAALVISLVPESQVRTGGRFDLPGAVGLSIALLCLLLVISKGADWGWTGGLTPGLLVTGLAVLAVWGWWELRAPQPLVDLRTTVRRQVLLTNIGSVVFGFAMFAMSLVVPQLLQLPVATGHGLGQSLLVAGLVMAPNGLIMMAMAPVSARISRTRGPKVTLMAGALVVAIGYGLSQVMMSSIWQLVIVSSIVGVGVGLAYAAMPGLIMAAVPVSETAAANSLNTLMRSIGTSLSSSVAGVVLAHMTIDLGSASVPSLDGFRVVLTIGAVAALFALLIAAFLPGSARSADR</sequence>
<feature type="transmembrane region" description="Helical" evidence="5">
    <location>
        <begin position="111"/>
        <end position="131"/>
    </location>
</feature>
<dbReference type="RefSeq" id="WP_132481494.1">
    <property type="nucleotide sequence ID" value="NZ_SMKW01000004.1"/>
</dbReference>
<dbReference type="PANTHER" id="PTHR23501">
    <property type="entry name" value="MAJOR FACILITATOR SUPERFAMILY"/>
    <property type="match status" value="1"/>
</dbReference>
<dbReference type="GO" id="GO:0022857">
    <property type="term" value="F:transmembrane transporter activity"/>
    <property type="evidence" value="ECO:0007669"/>
    <property type="project" value="InterPro"/>
</dbReference>
<dbReference type="Proteomes" id="UP000294947">
    <property type="component" value="Unassembled WGS sequence"/>
</dbReference>
<evidence type="ECO:0000256" key="2">
    <source>
        <dbReference type="ARBA" id="ARBA00022692"/>
    </source>
</evidence>
<keyword evidence="8" id="KW-1185">Reference proteome</keyword>
<keyword evidence="3 5" id="KW-1133">Transmembrane helix</keyword>
<feature type="transmembrane region" description="Helical" evidence="5">
    <location>
        <begin position="171"/>
        <end position="192"/>
    </location>
</feature>
<feature type="transmembrane region" description="Helical" evidence="5">
    <location>
        <begin position="443"/>
        <end position="465"/>
    </location>
</feature>
<proteinExistence type="predicted"/>
<keyword evidence="2 5" id="KW-0812">Transmembrane</keyword>
<feature type="transmembrane region" description="Helical" evidence="5">
    <location>
        <begin position="309"/>
        <end position="331"/>
    </location>
</feature>
<dbReference type="PROSITE" id="PS50850">
    <property type="entry name" value="MFS"/>
    <property type="match status" value="1"/>
</dbReference>
<feature type="transmembrane region" description="Helical" evidence="5">
    <location>
        <begin position="273"/>
        <end position="297"/>
    </location>
</feature>
<evidence type="ECO:0000256" key="4">
    <source>
        <dbReference type="ARBA" id="ARBA00023136"/>
    </source>
</evidence>
<accession>A0A4R4ZBG5</accession>
<dbReference type="OrthoDB" id="4484751at2"/>
<dbReference type="InterPro" id="IPR036259">
    <property type="entry name" value="MFS_trans_sf"/>
</dbReference>
<comment type="caution">
    <text evidence="7">The sequence shown here is derived from an EMBL/GenBank/DDBJ whole genome shotgun (WGS) entry which is preliminary data.</text>
</comment>
<dbReference type="PANTHER" id="PTHR23501:SF197">
    <property type="entry name" value="COMD"/>
    <property type="match status" value="1"/>
</dbReference>
<organism evidence="7 8">
    <name type="scientific">Saccharopolyspora elongata</name>
    <dbReference type="NCBI Taxonomy" id="2530387"/>
    <lineage>
        <taxon>Bacteria</taxon>
        <taxon>Bacillati</taxon>
        <taxon>Actinomycetota</taxon>
        <taxon>Actinomycetes</taxon>
        <taxon>Pseudonocardiales</taxon>
        <taxon>Pseudonocardiaceae</taxon>
        <taxon>Saccharopolyspora</taxon>
    </lineage>
</organism>
<feature type="transmembrane region" description="Helical" evidence="5">
    <location>
        <begin position="86"/>
        <end position="105"/>
    </location>
</feature>
<evidence type="ECO:0000256" key="1">
    <source>
        <dbReference type="ARBA" id="ARBA00004651"/>
    </source>
</evidence>
<comment type="subcellular location">
    <subcellularLocation>
        <location evidence="1">Cell membrane</location>
        <topology evidence="1">Multi-pass membrane protein</topology>
    </subcellularLocation>
</comment>
<dbReference type="SUPFAM" id="SSF103473">
    <property type="entry name" value="MFS general substrate transporter"/>
    <property type="match status" value="1"/>
</dbReference>
<dbReference type="Pfam" id="PF07690">
    <property type="entry name" value="MFS_1"/>
    <property type="match status" value="1"/>
</dbReference>
<feature type="transmembrane region" description="Helical" evidence="5">
    <location>
        <begin position="343"/>
        <end position="363"/>
    </location>
</feature>
<dbReference type="InterPro" id="IPR011701">
    <property type="entry name" value="MFS"/>
</dbReference>
<feature type="transmembrane region" description="Helical" evidence="5">
    <location>
        <begin position="143"/>
        <end position="165"/>
    </location>
</feature>
<feature type="transmembrane region" description="Helical" evidence="5">
    <location>
        <begin position="369"/>
        <end position="397"/>
    </location>
</feature>
<feature type="transmembrane region" description="Helical" evidence="5">
    <location>
        <begin position="20"/>
        <end position="41"/>
    </location>
</feature>
<evidence type="ECO:0000256" key="3">
    <source>
        <dbReference type="ARBA" id="ARBA00022989"/>
    </source>
</evidence>
<dbReference type="Gene3D" id="1.20.1720.10">
    <property type="entry name" value="Multidrug resistance protein D"/>
    <property type="match status" value="1"/>
</dbReference>
<dbReference type="AlphaFoldDB" id="A0A4R4ZBG5"/>
<evidence type="ECO:0000313" key="8">
    <source>
        <dbReference type="Proteomes" id="UP000294947"/>
    </source>
</evidence>
<reference evidence="7 8" key="1">
    <citation type="submission" date="2019-03" db="EMBL/GenBank/DDBJ databases">
        <title>Draft genome sequences of novel Actinobacteria.</title>
        <authorList>
            <person name="Sahin N."/>
            <person name="Ay H."/>
            <person name="Saygin H."/>
        </authorList>
    </citation>
    <scope>NUCLEOTIDE SEQUENCE [LARGE SCALE GENOMIC DNA]</scope>
    <source>
        <strain evidence="7 8">7K502</strain>
    </source>
</reference>
<feature type="transmembrane region" description="Helical" evidence="5">
    <location>
        <begin position="409"/>
        <end position="431"/>
    </location>
</feature>
<dbReference type="InterPro" id="IPR020846">
    <property type="entry name" value="MFS_dom"/>
</dbReference>